<reference evidence="3" key="2">
    <citation type="submission" date="2019-02" db="EMBL/GenBank/DDBJ databases">
        <title>Opniocepnalus argus Var Kimnra genome.</title>
        <authorList>
            <person name="Zhou C."/>
            <person name="Xiao S."/>
        </authorList>
    </citation>
    <scope>NUCLEOTIDE SEQUENCE [LARGE SCALE GENOMIC DNA]</scope>
</reference>
<sequence length="229" mass="25748">MKTCIAVVVLSLISVCQPAPTCDQLLKPVDRSPDLSGSWFAIAMSSDVCLIPALFNSLFWPSIAVDVTAQATPKIYEAKFKFKINGCCSKDPQPFFFENNTILNVDSNNAPTGDPDVLLQSGCPDCLVVKMDDNINILLLLSKRQNATAAELTQFETQADCLGWYKPHVLNTDHDYENCNTTDDAALTDMIHQRLKNTFAAPLNCMAEKFLYYPNVAYMWAQQWWNKFW</sequence>
<protein>
    <recommendedName>
        <fullName evidence="4">Apolipoprotein M</fullName>
    </recommendedName>
</protein>
<feature type="chain" id="PRO_5026108146" description="Apolipoprotein M" evidence="1">
    <location>
        <begin position="19"/>
        <end position="229"/>
    </location>
</feature>
<dbReference type="Gene3D" id="2.40.128.20">
    <property type="match status" value="1"/>
</dbReference>
<keyword evidence="3" id="KW-1185">Reference proteome</keyword>
<name>A0A6G1PII6_CHAAH</name>
<dbReference type="EMBL" id="CM015716">
    <property type="protein sequence ID" value="KAF3690141.1"/>
    <property type="molecule type" value="Genomic_DNA"/>
</dbReference>
<dbReference type="SUPFAM" id="SSF50814">
    <property type="entry name" value="Lipocalins"/>
    <property type="match status" value="1"/>
</dbReference>
<evidence type="ECO:0008006" key="4">
    <source>
        <dbReference type="Google" id="ProtNLM"/>
    </source>
</evidence>
<evidence type="ECO:0000313" key="2">
    <source>
        <dbReference type="EMBL" id="KAF3690141.1"/>
    </source>
</evidence>
<feature type="signal peptide" evidence="1">
    <location>
        <begin position="1"/>
        <end position="18"/>
    </location>
</feature>
<evidence type="ECO:0000313" key="3">
    <source>
        <dbReference type="Proteomes" id="UP000503349"/>
    </source>
</evidence>
<proteinExistence type="predicted"/>
<dbReference type="InterPro" id="IPR012674">
    <property type="entry name" value="Calycin"/>
</dbReference>
<gene>
    <name evidence="2" type="ORF">EXN66_Car005813</name>
</gene>
<reference evidence="2 3" key="1">
    <citation type="submission" date="2019-02" db="EMBL/GenBank/DDBJ databases">
        <title>Opniocepnalus argus genome.</title>
        <authorList>
            <person name="Zhou C."/>
            <person name="Xiao S."/>
        </authorList>
    </citation>
    <scope>NUCLEOTIDE SEQUENCE [LARGE SCALE GENOMIC DNA]</scope>
    <source>
        <strain evidence="2">OARG1902GOOAL</strain>
        <tissue evidence="2">Muscle</tissue>
    </source>
</reference>
<keyword evidence="1" id="KW-0732">Signal</keyword>
<accession>A0A6G1PII6</accession>
<dbReference type="AlphaFoldDB" id="A0A6G1PII6"/>
<dbReference type="Proteomes" id="UP000503349">
    <property type="component" value="Chromosome 5"/>
</dbReference>
<organism evidence="2 3">
    <name type="scientific">Channa argus</name>
    <name type="common">Northern snakehead</name>
    <name type="synonym">Ophicephalus argus</name>
    <dbReference type="NCBI Taxonomy" id="215402"/>
    <lineage>
        <taxon>Eukaryota</taxon>
        <taxon>Metazoa</taxon>
        <taxon>Chordata</taxon>
        <taxon>Craniata</taxon>
        <taxon>Vertebrata</taxon>
        <taxon>Euteleostomi</taxon>
        <taxon>Actinopterygii</taxon>
        <taxon>Neopterygii</taxon>
        <taxon>Teleostei</taxon>
        <taxon>Neoteleostei</taxon>
        <taxon>Acanthomorphata</taxon>
        <taxon>Anabantaria</taxon>
        <taxon>Anabantiformes</taxon>
        <taxon>Channoidei</taxon>
        <taxon>Channidae</taxon>
        <taxon>Channa</taxon>
    </lineage>
</organism>
<evidence type="ECO:0000256" key="1">
    <source>
        <dbReference type="SAM" id="SignalP"/>
    </source>
</evidence>